<dbReference type="Proteomes" id="UP001521785">
    <property type="component" value="Unassembled WGS sequence"/>
</dbReference>
<accession>A0ABR3R1I2</accession>
<reference evidence="2 3" key="1">
    <citation type="submission" date="2024-02" db="EMBL/GenBank/DDBJ databases">
        <title>De novo assembly and annotation of 12 fungi associated with fruit tree decline syndrome in Ontario, Canada.</title>
        <authorList>
            <person name="Sulman M."/>
            <person name="Ellouze W."/>
            <person name="Ilyukhin E."/>
        </authorList>
    </citation>
    <scope>NUCLEOTIDE SEQUENCE [LARGE SCALE GENOMIC DNA]</scope>
    <source>
        <strain evidence="2 3">M42-189</strain>
    </source>
</reference>
<dbReference type="PANTHER" id="PTHR39475">
    <property type="entry name" value="CONIDIATION-SPECIFIC PROTEIN 6"/>
    <property type="match status" value="1"/>
</dbReference>
<protein>
    <submittedName>
        <fullName evidence="2">Uncharacterized protein</fullName>
    </submittedName>
</protein>
<dbReference type="EMBL" id="JAKJXO020000012">
    <property type="protein sequence ID" value="KAL1597852.1"/>
    <property type="molecule type" value="Genomic_DNA"/>
</dbReference>
<dbReference type="PANTHER" id="PTHR39475:SF1">
    <property type="entry name" value="CONIDIATION-SPECIFIC PROTEIN 6"/>
    <property type="match status" value="1"/>
</dbReference>
<evidence type="ECO:0000313" key="3">
    <source>
        <dbReference type="Proteomes" id="UP001521785"/>
    </source>
</evidence>
<feature type="compositionally biased region" description="Basic and acidic residues" evidence="1">
    <location>
        <begin position="16"/>
        <end position="77"/>
    </location>
</feature>
<feature type="compositionally biased region" description="Basic and acidic residues" evidence="1">
    <location>
        <begin position="90"/>
        <end position="103"/>
    </location>
</feature>
<sequence>MSGQSSVGTSGVYEAGDQRNVKNSEIEQAKAENRFHEGKQNSHLAQDSKDERSIANKLAREEKREKEDENNLSEEARASQIDSTLPAKLHGNEPSKGAKIDQELKEEEEAELRRKGKGDSMPGKK</sequence>
<feature type="region of interest" description="Disordered" evidence="1">
    <location>
        <begin position="1"/>
        <end position="125"/>
    </location>
</feature>
<evidence type="ECO:0000256" key="1">
    <source>
        <dbReference type="SAM" id="MobiDB-lite"/>
    </source>
</evidence>
<evidence type="ECO:0000313" key="2">
    <source>
        <dbReference type="EMBL" id="KAL1597852.1"/>
    </source>
</evidence>
<comment type="caution">
    <text evidence="2">The sequence shown here is derived from an EMBL/GenBank/DDBJ whole genome shotgun (WGS) entry which is preliminary data.</text>
</comment>
<organism evidence="2 3">
    <name type="scientific">Paraconiothyrium brasiliense</name>
    <dbReference type="NCBI Taxonomy" id="300254"/>
    <lineage>
        <taxon>Eukaryota</taxon>
        <taxon>Fungi</taxon>
        <taxon>Dikarya</taxon>
        <taxon>Ascomycota</taxon>
        <taxon>Pezizomycotina</taxon>
        <taxon>Dothideomycetes</taxon>
        <taxon>Pleosporomycetidae</taxon>
        <taxon>Pleosporales</taxon>
        <taxon>Massarineae</taxon>
        <taxon>Didymosphaeriaceae</taxon>
        <taxon>Paraconiothyrium</taxon>
    </lineage>
</organism>
<proteinExistence type="predicted"/>
<name>A0ABR3R1I2_9PLEO</name>
<gene>
    <name evidence="2" type="ORF">SLS60_008339</name>
</gene>
<keyword evidence="3" id="KW-1185">Reference proteome</keyword>